<proteinExistence type="predicted"/>
<name>A0A6J6CEZ3_9ZZZZ</name>
<dbReference type="NCBIfam" id="TIGR03624">
    <property type="entry name" value="putative hydrolase"/>
    <property type="match status" value="1"/>
</dbReference>
<reference evidence="1" key="1">
    <citation type="submission" date="2020-05" db="EMBL/GenBank/DDBJ databases">
        <authorList>
            <person name="Chiriac C."/>
            <person name="Salcher M."/>
            <person name="Ghai R."/>
            <person name="Kavagutti S V."/>
        </authorList>
    </citation>
    <scope>NUCLEOTIDE SEQUENCE</scope>
</reference>
<gene>
    <name evidence="1" type="ORF">UFOPK1503_00950</name>
</gene>
<dbReference type="PANTHER" id="PTHR39420">
    <property type="match status" value="1"/>
</dbReference>
<organism evidence="1">
    <name type="scientific">freshwater metagenome</name>
    <dbReference type="NCBI Taxonomy" id="449393"/>
    <lineage>
        <taxon>unclassified sequences</taxon>
        <taxon>metagenomes</taxon>
        <taxon>ecological metagenomes</taxon>
    </lineage>
</organism>
<sequence>MSEENREELEELIRKMLAGGQIDPDSMAKLAGFAANPALMQNLFSQARSMMEPGDSVNWTLAKEQALSIARKEQKPINSNLEAEAKKAFEIAQLWLAEVTTFSNTAPAKYFSREIWVQDALPLFEKLGNPLATKMSKALGENLSGLLPEEMQGILIPATNFIQNAGATIFASQLGMAVGQLSSKTLSGGEIGIPLIERPGLVIQNVENFLNELETPKSEVLIYLAVRELAISSLYQSNRWLLDQITTQVVEFAAGLKVELTGLQEMVEQLDPNNPDSINQIMEASASFNSRTPEQEMALVRIETLLALIDGFVDAISAEAAKRLPNIASLIELISRKRATDGPAEKTFLILLGLELKPSLRREAKLMWERVGDLGLSIRDSLWSHPDQLPSKDEIQDPSLLISRLEKPTDDFDADLRKLLGE</sequence>
<dbReference type="InterPro" id="IPR042271">
    <property type="entry name" value="Zinicin_2_N"/>
</dbReference>
<dbReference type="InterPro" id="IPR018766">
    <property type="entry name" value="Zinicin_2"/>
</dbReference>
<dbReference type="Pfam" id="PF10103">
    <property type="entry name" value="Zincin_2"/>
    <property type="match status" value="1"/>
</dbReference>
<dbReference type="AlphaFoldDB" id="A0A6J6CEZ3"/>
<dbReference type="PANTHER" id="PTHR39420:SF2">
    <property type="entry name" value="HYDROLASE"/>
    <property type="match status" value="1"/>
</dbReference>
<dbReference type="EMBL" id="CAEZST010000017">
    <property type="protein sequence ID" value="CAB4549685.1"/>
    <property type="molecule type" value="Genomic_DNA"/>
</dbReference>
<accession>A0A6J6CEZ3</accession>
<protein>
    <submittedName>
        <fullName evidence="1">Unannotated protein</fullName>
    </submittedName>
</protein>
<dbReference type="Gene3D" id="1.20.150.30">
    <property type="entry name" value="Zincin-like metallopeptidase, N-terminal domain"/>
    <property type="match status" value="1"/>
</dbReference>
<dbReference type="SUPFAM" id="SSF55486">
    <property type="entry name" value="Metalloproteases ('zincins'), catalytic domain"/>
    <property type="match status" value="1"/>
</dbReference>
<evidence type="ECO:0000313" key="1">
    <source>
        <dbReference type="EMBL" id="CAB4549685.1"/>
    </source>
</evidence>